<evidence type="ECO:0000256" key="11">
    <source>
        <dbReference type="RuleBase" id="RU363000"/>
    </source>
</evidence>
<dbReference type="GO" id="GO:0061617">
    <property type="term" value="C:MICOS complex"/>
    <property type="evidence" value="ECO:0007669"/>
    <property type="project" value="TreeGrafter"/>
</dbReference>
<dbReference type="PANTHER" id="PTHR15415:SF7">
    <property type="entry name" value="MICOS COMPLEX SUBUNIT MIC60"/>
    <property type="match status" value="1"/>
</dbReference>
<keyword evidence="15" id="KW-1185">Reference proteome</keyword>
<evidence type="ECO:0000256" key="2">
    <source>
        <dbReference type="ARBA" id="ARBA00010877"/>
    </source>
</evidence>
<dbReference type="InParanoid" id="A0A316YT11"/>
<feature type="region of interest" description="Disordered" evidence="13">
    <location>
        <begin position="129"/>
        <end position="188"/>
    </location>
</feature>
<feature type="coiled-coil region" evidence="12">
    <location>
        <begin position="309"/>
        <end position="340"/>
    </location>
</feature>
<dbReference type="GeneID" id="37046752"/>
<organism evidence="14 15">
    <name type="scientific">Acaromyces ingoldii</name>
    <dbReference type="NCBI Taxonomy" id="215250"/>
    <lineage>
        <taxon>Eukaryota</taxon>
        <taxon>Fungi</taxon>
        <taxon>Dikarya</taxon>
        <taxon>Basidiomycota</taxon>
        <taxon>Ustilaginomycotina</taxon>
        <taxon>Exobasidiomycetes</taxon>
        <taxon>Exobasidiales</taxon>
        <taxon>Cryptobasidiaceae</taxon>
        <taxon>Acaromyces</taxon>
    </lineage>
</organism>
<evidence type="ECO:0000256" key="3">
    <source>
        <dbReference type="ARBA" id="ARBA00018116"/>
    </source>
</evidence>
<dbReference type="GO" id="GO:0042407">
    <property type="term" value="P:cristae formation"/>
    <property type="evidence" value="ECO:0007669"/>
    <property type="project" value="TreeGrafter"/>
</dbReference>
<comment type="similarity">
    <text evidence="2 11">Belongs to the MICOS complex subunit Mic60 family.</text>
</comment>
<dbReference type="EMBL" id="KZ819635">
    <property type="protein sequence ID" value="PWN91808.1"/>
    <property type="molecule type" value="Genomic_DNA"/>
</dbReference>
<dbReference type="STRING" id="215250.A0A316YT11"/>
<dbReference type="FunCoup" id="A0A316YT11">
    <property type="interactions" value="101"/>
</dbReference>
<evidence type="ECO:0000256" key="1">
    <source>
        <dbReference type="ARBA" id="ARBA00004434"/>
    </source>
</evidence>
<proteinExistence type="inferred from homology"/>
<evidence type="ECO:0000256" key="4">
    <source>
        <dbReference type="ARBA" id="ARBA00022692"/>
    </source>
</evidence>
<dbReference type="Proteomes" id="UP000245768">
    <property type="component" value="Unassembled WGS sequence"/>
</dbReference>
<keyword evidence="9" id="KW-0472">Membrane</keyword>
<protein>
    <recommendedName>
        <fullName evidence="3 11">MICOS complex subunit MIC60</fullName>
    </recommendedName>
    <alternativeName>
        <fullName evidence="11">Mitofilin</fullName>
    </alternativeName>
</protein>
<evidence type="ECO:0000313" key="15">
    <source>
        <dbReference type="Proteomes" id="UP000245768"/>
    </source>
</evidence>
<accession>A0A316YT11</accession>
<feature type="compositionally biased region" description="Basic and acidic residues" evidence="13">
    <location>
        <begin position="144"/>
        <end position="188"/>
    </location>
</feature>
<feature type="region of interest" description="Disordered" evidence="13">
    <location>
        <begin position="212"/>
        <end position="267"/>
    </location>
</feature>
<comment type="subunit">
    <text evidence="11">Component of the mitochondrial contact site and cristae organizing system (MICOS) complex.</text>
</comment>
<evidence type="ECO:0000256" key="8">
    <source>
        <dbReference type="ARBA" id="ARBA00023128"/>
    </source>
</evidence>
<evidence type="ECO:0000256" key="7">
    <source>
        <dbReference type="ARBA" id="ARBA00023054"/>
    </source>
</evidence>
<evidence type="ECO:0000313" key="14">
    <source>
        <dbReference type="EMBL" id="PWN91808.1"/>
    </source>
</evidence>
<keyword evidence="7 12" id="KW-0175">Coiled coil</keyword>
<evidence type="ECO:0000256" key="9">
    <source>
        <dbReference type="ARBA" id="ARBA00023136"/>
    </source>
</evidence>
<reference evidence="14 15" key="1">
    <citation type="journal article" date="2018" name="Mol. Biol. Evol.">
        <title>Broad Genomic Sampling Reveals a Smut Pathogenic Ancestry of the Fungal Clade Ustilaginomycotina.</title>
        <authorList>
            <person name="Kijpornyongpan T."/>
            <person name="Mondo S.J."/>
            <person name="Barry K."/>
            <person name="Sandor L."/>
            <person name="Lee J."/>
            <person name="Lipzen A."/>
            <person name="Pangilinan J."/>
            <person name="LaButti K."/>
            <person name="Hainaut M."/>
            <person name="Henrissat B."/>
            <person name="Grigoriev I.V."/>
            <person name="Spatafora J.W."/>
            <person name="Aime M.C."/>
        </authorList>
    </citation>
    <scope>NUCLEOTIDE SEQUENCE [LARGE SCALE GENOMIC DNA]</scope>
    <source>
        <strain evidence="14 15">MCA 4198</strain>
    </source>
</reference>
<dbReference type="Gene3D" id="1.20.120.20">
    <property type="entry name" value="Apolipoprotein"/>
    <property type="match status" value="1"/>
</dbReference>
<dbReference type="OrthoDB" id="10261039at2759"/>
<dbReference type="AlphaFoldDB" id="A0A316YT11"/>
<dbReference type="RefSeq" id="XP_025379006.1">
    <property type="nucleotide sequence ID" value="XM_025524836.1"/>
</dbReference>
<dbReference type="SUPFAM" id="SSF47162">
    <property type="entry name" value="Apolipoprotein"/>
    <property type="match status" value="1"/>
</dbReference>
<keyword evidence="6" id="KW-1133">Transmembrane helix</keyword>
<comment type="subcellular location">
    <subcellularLocation>
        <location evidence="1 11">Mitochondrion inner membrane</location>
        <topology evidence="1 11">Single-pass membrane protein</topology>
    </subcellularLocation>
</comment>
<dbReference type="SUPFAM" id="SSF58113">
    <property type="entry name" value="Apolipoprotein A-I"/>
    <property type="match status" value="1"/>
</dbReference>
<evidence type="ECO:0000256" key="10">
    <source>
        <dbReference type="ARBA" id="ARBA00025571"/>
    </source>
</evidence>
<sequence>MNRLPAAALAPSRRAAGLSSRPLVATARAQGLQARTFASEAEPTSRSPFRRFLVLTTLTASLFYGGSAYYAQQNERYADLFSEYVPGGERLLDFIDGGGANQASGYSQRVFETATSGYQRVSEAVSRVSGQVQDKAETLGGEAQEARKTAGERLEQSSRQAKETTLRVGTKTKETAEQAKEQGEGVAKDLEKKAEDLVGKVKKSISEAEEKLKGQAASATKTPQGAPYGKPLPLQHEAPAGFVAGSSRERGLHPENAPNARLRDDPEIPLLPKLAPSISSLSGSEPMVAHLASTVDDLAAFLREAPNGGSKARGVLDEAKKELQNLLERLDAIKKQEAERLRKGLDSARSKFDADLKRANEEAAKQVDQVDAKWKKEQEALRKKEASEYEAKLKEELATQSEIINERLREEVVSQGIEMQRRWMKEIKARVEAERGGRLAKLDELASDLSELQKISLGNSKALEDNASTLAVSAAVRDLQSVALDEQDEQGVRAPFRKQLDSLKKALEKSGSREEDALLAKALDQLEASRPDEGVESFSTLYSWFTNKLRPAVQRVALVPDQAGIGSHLISATISPLLFAKKGFPEGDDVPAVLARAQWHLERRDLDGAARQLNQLHGWPKILAEDWLDAARRRLEAQQHLEVASAEAHFASLQVA</sequence>
<gene>
    <name evidence="14" type="ORF">FA10DRAFT_300386</name>
</gene>
<keyword evidence="4 11" id="KW-0812">Transmembrane</keyword>
<keyword evidence="5 11" id="KW-0999">Mitochondrion inner membrane</keyword>
<evidence type="ECO:0000256" key="5">
    <source>
        <dbReference type="ARBA" id="ARBA00022792"/>
    </source>
</evidence>
<evidence type="ECO:0000256" key="13">
    <source>
        <dbReference type="SAM" id="MobiDB-lite"/>
    </source>
</evidence>
<dbReference type="PANTHER" id="PTHR15415">
    <property type="entry name" value="MITOFILIN"/>
    <property type="match status" value="1"/>
</dbReference>
<dbReference type="Pfam" id="PF09731">
    <property type="entry name" value="Mitofilin"/>
    <property type="match status" value="1"/>
</dbReference>
<keyword evidence="8 11" id="KW-0496">Mitochondrion</keyword>
<comment type="function">
    <text evidence="10">Component of the MICOS complex, a large protein complex of the mitochondrial inner membrane that plays crucial roles in the maintenance of crista junctions, inner membrane architecture, and formation of contact sites to the outer membrane. Plays a role in keeping cristae membranes connected to the inner boundary membrane. Also promotes protein import via the mitochondrial intermembrane space assembly (MIA) pathway.</text>
</comment>
<evidence type="ECO:0000256" key="6">
    <source>
        <dbReference type="ARBA" id="ARBA00022989"/>
    </source>
</evidence>
<name>A0A316YT11_9BASI</name>
<evidence type="ECO:0000256" key="12">
    <source>
        <dbReference type="SAM" id="Coils"/>
    </source>
</evidence>
<dbReference type="InterPro" id="IPR019133">
    <property type="entry name" value="MIC60"/>
</dbReference>